<organism evidence="2 3">
    <name type="scientific">Seongchinamella sediminis</name>
    <dbReference type="NCBI Taxonomy" id="2283635"/>
    <lineage>
        <taxon>Bacteria</taxon>
        <taxon>Pseudomonadati</taxon>
        <taxon>Pseudomonadota</taxon>
        <taxon>Gammaproteobacteria</taxon>
        <taxon>Cellvibrionales</taxon>
        <taxon>Halieaceae</taxon>
        <taxon>Seongchinamella</taxon>
    </lineage>
</organism>
<comment type="caution">
    <text evidence="2">The sequence shown here is derived from an EMBL/GenBank/DDBJ whole genome shotgun (WGS) entry which is preliminary data.</text>
</comment>
<dbReference type="AlphaFoldDB" id="A0A3L7E3D3"/>
<dbReference type="RefSeq" id="WP_117952603.1">
    <property type="nucleotide sequence ID" value="NZ_QRAN01000002.1"/>
</dbReference>
<accession>A0A3L7E3D3</accession>
<gene>
    <name evidence="2" type="ORF">DWB85_02405</name>
</gene>
<name>A0A3L7E3D3_9GAMM</name>
<evidence type="ECO:0000259" key="1">
    <source>
        <dbReference type="Pfam" id="PF14238"/>
    </source>
</evidence>
<evidence type="ECO:0000313" key="3">
    <source>
        <dbReference type="Proteomes" id="UP000265509"/>
    </source>
</evidence>
<dbReference type="EMBL" id="QRAN01000002">
    <property type="protein sequence ID" value="RLQ23425.1"/>
    <property type="molecule type" value="Genomic_DNA"/>
</dbReference>
<dbReference type="OrthoDB" id="5431982at2"/>
<feature type="domain" description="DUF4340" evidence="1">
    <location>
        <begin position="68"/>
        <end position="233"/>
    </location>
</feature>
<proteinExistence type="predicted"/>
<protein>
    <submittedName>
        <fullName evidence="2">DUF4340 domain-containing protein</fullName>
    </submittedName>
</protein>
<evidence type="ECO:0000313" key="2">
    <source>
        <dbReference type="EMBL" id="RLQ23425.1"/>
    </source>
</evidence>
<sequence>MNRTGIVLGALLVAQLFLTMVLYRADDTGSAGPGKQALLATDAYVIDELRVEDGSGGVVQLQKSGDLWQLPQLSGLPADPEKVAEVLQKLTAGDPGWAVAHTLAARQRFQVADYHYRRKVTLASLGQTVGTVYLGTSPGFRKVHARNELGDGIYSLDLNLFDLPVEAGQWLEPRLLQVRAPVAINADGYSLQRRDGEWQLGTGETPEQRELQALLDALRNLQVLGVASAQQQQAAQREEAALILDITALAGNTRLELFRLGEDYYAASSEYPQLFRISAYDFDKLTGIDSLLLSGAQ</sequence>
<dbReference type="Pfam" id="PF14238">
    <property type="entry name" value="DUF4340"/>
    <property type="match status" value="1"/>
</dbReference>
<dbReference type="Proteomes" id="UP000265509">
    <property type="component" value="Unassembled WGS sequence"/>
</dbReference>
<dbReference type="InterPro" id="IPR025641">
    <property type="entry name" value="DUF4340"/>
</dbReference>
<reference evidence="2 3" key="1">
    <citation type="submission" date="2018-07" db="EMBL/GenBank/DDBJ databases">
        <title>Halioglobus sp. genome submission.</title>
        <authorList>
            <person name="Ye M.-Q."/>
            <person name="Du Z.-J."/>
        </authorList>
    </citation>
    <scope>NUCLEOTIDE SEQUENCE [LARGE SCALE GENOMIC DNA]</scope>
    <source>
        <strain evidence="2 3">U0301</strain>
    </source>
</reference>
<keyword evidence="3" id="KW-1185">Reference proteome</keyword>